<dbReference type="EMBL" id="LXTC01000003">
    <property type="protein sequence ID" value="OBA21045.1"/>
    <property type="molecule type" value="Genomic_DNA"/>
</dbReference>
<dbReference type="AlphaFoldDB" id="A0A1A0HAL6"/>
<evidence type="ECO:0000256" key="5">
    <source>
        <dbReference type="ARBA" id="ARBA00022679"/>
    </source>
</evidence>
<evidence type="ECO:0000256" key="1">
    <source>
        <dbReference type="ARBA" id="ARBA00000900"/>
    </source>
</evidence>
<dbReference type="Pfam" id="PF13923">
    <property type="entry name" value="zf-C3HC4_2"/>
    <property type="match status" value="1"/>
</dbReference>
<evidence type="ECO:0000256" key="10">
    <source>
        <dbReference type="ARBA" id="ARBA00022853"/>
    </source>
</evidence>
<comment type="catalytic activity">
    <reaction evidence="1 15">
        <text>S-ubiquitinyl-[E2 ubiquitin-conjugating enzyme]-L-cysteine + [acceptor protein]-L-lysine = [E2 ubiquitin-conjugating enzyme]-L-cysteine + N(6)-ubiquitinyl-[acceptor protein]-L-lysine.</text>
        <dbReference type="EC" id="2.3.2.27"/>
    </reaction>
</comment>
<dbReference type="GeneID" id="30030432"/>
<dbReference type="PANTHER" id="PTHR23163">
    <property type="entry name" value="RING FINGER PROTEIN-RELATED"/>
    <property type="match status" value="1"/>
</dbReference>
<dbReference type="OrthoDB" id="654191at2759"/>
<dbReference type="GO" id="GO:0006325">
    <property type="term" value="P:chromatin organization"/>
    <property type="evidence" value="ECO:0007669"/>
    <property type="project" value="UniProtKB-KW"/>
</dbReference>
<dbReference type="InterPro" id="IPR013956">
    <property type="entry name" value="E3_ubiquit_lig_Bre1"/>
</dbReference>
<accession>A0A1A0HAL6</accession>
<comment type="caution">
    <text evidence="19">The sequence shown here is derived from an EMBL/GenBank/DDBJ whole genome shotgun (WGS) entry which is preliminary data.</text>
</comment>
<feature type="domain" description="RING-type" evidence="18">
    <location>
        <begin position="627"/>
        <end position="666"/>
    </location>
</feature>
<evidence type="ECO:0000313" key="19">
    <source>
        <dbReference type="EMBL" id="OBA21045.1"/>
    </source>
</evidence>
<keyword evidence="6 15" id="KW-0479">Metal-binding</keyword>
<dbReference type="Gene3D" id="3.30.40.10">
    <property type="entry name" value="Zinc/RING finger domain, C3HC4 (zinc finger)"/>
    <property type="match status" value="1"/>
</dbReference>
<feature type="compositionally biased region" description="Polar residues" evidence="17">
    <location>
        <begin position="204"/>
        <end position="213"/>
    </location>
</feature>
<gene>
    <name evidence="19" type="ORF">METBIDRAFT_41831</name>
</gene>
<evidence type="ECO:0000256" key="9">
    <source>
        <dbReference type="ARBA" id="ARBA00022833"/>
    </source>
</evidence>
<evidence type="ECO:0000256" key="17">
    <source>
        <dbReference type="SAM" id="MobiDB-lite"/>
    </source>
</evidence>
<name>A0A1A0HAL6_9ASCO</name>
<feature type="region of interest" description="Disordered" evidence="17">
    <location>
        <begin position="184"/>
        <end position="216"/>
    </location>
</feature>
<keyword evidence="7 14" id="KW-0863">Zinc-finger</keyword>
<comment type="pathway">
    <text evidence="3 15">Protein modification; protein ubiquitination.</text>
</comment>
<dbReference type="InterPro" id="IPR017907">
    <property type="entry name" value="Znf_RING_CS"/>
</dbReference>
<proteinExistence type="inferred from homology"/>
<dbReference type="STRING" id="869754.A0A1A0HAL6"/>
<sequence>MADNDKKRHFSAVDSLPQLPAKRPLQQLSEDGPLTQQDVVYFKKEAIWRQMNLYKLQAHEFQREISKHEKRYLAFLAVHLLLENWYKLVVSAYKQDDETVAALDLSLPQDEIELILEKRRSTLVALLLLPASATLEENLVKFSDILTLKTDKDKAEQLQSELKEKIAHLQLLLDEALKENDRKESKTLLRVSTNNHIKTEEPQPASNGQANTSKDPELEANLQPDLAQKHELEDLKIELAQIKAGNQSLEERLSLALSDQAKAEASVLDLTHKLNDLDDTDLLKSRRYLALLDQKNSLAEYAAQVTSINEELTNKLRCSDEKEGNFVRSVSRELEEENHRLKELLTKAESDLVRVRTVRDELLGKQIVLKLEAENKATNEELVKVNELLNERLKSLEAQKEKAYDSNSAGSLELLEKPELIKRLHVLNEELKDIEKAFQSTREVNLARLREVADREGLMKKLNIEKNKADQKYFASMRLKDLLTAENKVLKSQVAKSQELVTKLSDLEKTYVSKVDLLTKSVDEYRAIKESSMQENAKLQETIKKFTKVREHAGKEIHLLKEELGKAKKEGAEAAAELGVQKTKESKLEAKLRATENLLAKYKQNNTSSILQEDEKQLEALRSITKCSVCSKNWKNTAITACGHVFCDGCVQERLAARLRRCPTCNKGFSSNDLLSIHL</sequence>
<dbReference type="GO" id="GO:0016567">
    <property type="term" value="P:protein ubiquitination"/>
    <property type="evidence" value="ECO:0007669"/>
    <property type="project" value="UniProtKB-UniRule"/>
</dbReference>
<evidence type="ECO:0000256" key="16">
    <source>
        <dbReference type="SAM" id="Coils"/>
    </source>
</evidence>
<keyword evidence="9 15" id="KW-0862">Zinc</keyword>
<dbReference type="UniPathway" id="UPA00143"/>
<dbReference type="InterPro" id="IPR013083">
    <property type="entry name" value="Znf_RING/FYVE/PHD"/>
</dbReference>
<evidence type="ECO:0000256" key="2">
    <source>
        <dbReference type="ARBA" id="ARBA00004123"/>
    </source>
</evidence>
<dbReference type="PROSITE" id="PS00518">
    <property type="entry name" value="ZF_RING_1"/>
    <property type="match status" value="1"/>
</dbReference>
<evidence type="ECO:0000256" key="3">
    <source>
        <dbReference type="ARBA" id="ARBA00004906"/>
    </source>
</evidence>
<dbReference type="GO" id="GO:0006950">
    <property type="term" value="P:response to stress"/>
    <property type="evidence" value="ECO:0007669"/>
    <property type="project" value="UniProtKB-ARBA"/>
</dbReference>
<keyword evidence="8 15" id="KW-0833">Ubl conjugation pathway</keyword>
<dbReference type="GO" id="GO:0061630">
    <property type="term" value="F:ubiquitin protein ligase activity"/>
    <property type="evidence" value="ECO:0007669"/>
    <property type="project" value="UniProtKB-EC"/>
</dbReference>
<feature type="coiled-coil region" evidence="16">
    <location>
        <begin position="327"/>
        <end position="444"/>
    </location>
</feature>
<evidence type="ECO:0000256" key="7">
    <source>
        <dbReference type="ARBA" id="ARBA00022771"/>
    </source>
</evidence>
<dbReference type="PANTHER" id="PTHR23163:SF0">
    <property type="entry name" value="E3 UBIQUITIN-PROTEIN LIGASE BRE1"/>
    <property type="match status" value="1"/>
</dbReference>
<keyword evidence="11 15" id="KW-0175">Coiled coil</keyword>
<dbReference type="EC" id="2.3.2.27" evidence="15"/>
<dbReference type="CDD" id="cd16499">
    <property type="entry name" value="RING-HC_Bre1-like"/>
    <property type="match status" value="1"/>
</dbReference>
<keyword evidence="10 15" id="KW-0156">Chromatin regulator</keyword>
<dbReference type="Proteomes" id="UP000092555">
    <property type="component" value="Unassembled WGS sequence"/>
</dbReference>
<evidence type="ECO:0000256" key="11">
    <source>
        <dbReference type="ARBA" id="ARBA00023054"/>
    </source>
</evidence>
<evidence type="ECO:0000259" key="18">
    <source>
        <dbReference type="PROSITE" id="PS50089"/>
    </source>
</evidence>
<evidence type="ECO:0000256" key="14">
    <source>
        <dbReference type="PROSITE-ProRule" id="PRU00175"/>
    </source>
</evidence>
<evidence type="ECO:0000256" key="15">
    <source>
        <dbReference type="RuleBase" id="RU365038"/>
    </source>
</evidence>
<dbReference type="GO" id="GO:0008270">
    <property type="term" value="F:zinc ion binding"/>
    <property type="evidence" value="ECO:0007669"/>
    <property type="project" value="UniProtKB-KW"/>
</dbReference>
<dbReference type="Pfam" id="PF08647">
    <property type="entry name" value="BRE1"/>
    <property type="match status" value="1"/>
</dbReference>
<dbReference type="RefSeq" id="XP_018711555.1">
    <property type="nucleotide sequence ID" value="XM_018857456.1"/>
</dbReference>
<dbReference type="FunFam" id="3.30.40.10:FF:000414">
    <property type="entry name" value="E3 ubiquitin protein ligase"/>
    <property type="match status" value="1"/>
</dbReference>
<protein>
    <recommendedName>
        <fullName evidence="15">E3 ubiquitin protein ligase</fullName>
        <ecNumber evidence="15">2.3.2.27</ecNumber>
    </recommendedName>
</protein>
<evidence type="ECO:0000256" key="8">
    <source>
        <dbReference type="ARBA" id="ARBA00022786"/>
    </source>
</evidence>
<feature type="coiled-coil region" evidence="16">
    <location>
        <begin position="522"/>
        <end position="605"/>
    </location>
</feature>
<evidence type="ECO:0000256" key="6">
    <source>
        <dbReference type="ARBA" id="ARBA00022723"/>
    </source>
</evidence>
<dbReference type="GO" id="GO:0033503">
    <property type="term" value="C:HULC complex"/>
    <property type="evidence" value="ECO:0007669"/>
    <property type="project" value="TreeGrafter"/>
</dbReference>
<dbReference type="GO" id="GO:0005634">
    <property type="term" value="C:nucleus"/>
    <property type="evidence" value="ECO:0007669"/>
    <property type="project" value="UniProtKB-SubCell"/>
</dbReference>
<keyword evidence="5 15" id="KW-0808">Transferase</keyword>
<evidence type="ECO:0000256" key="4">
    <source>
        <dbReference type="ARBA" id="ARBA00005555"/>
    </source>
</evidence>
<dbReference type="SMART" id="SM00184">
    <property type="entry name" value="RING"/>
    <property type="match status" value="1"/>
</dbReference>
<comment type="similarity">
    <text evidence="4 15">Belongs to the BRE1 family.</text>
</comment>
<evidence type="ECO:0000256" key="12">
    <source>
        <dbReference type="ARBA" id="ARBA00023242"/>
    </source>
</evidence>
<comment type="function">
    <text evidence="13">E3 ubiquitin-protein ligase that mediates monoubiquitination of histone H2B to form H2BK123ub1. H2BK123ub1 gives a specific tag for epigenetic transcriptional activation and is also a prerequisite for H3K4me and H3K79me formation.</text>
</comment>
<dbReference type="InterPro" id="IPR001841">
    <property type="entry name" value="Znf_RING"/>
</dbReference>
<comment type="subcellular location">
    <subcellularLocation>
        <location evidence="2 15">Nucleus</location>
    </subcellularLocation>
</comment>
<evidence type="ECO:0000256" key="13">
    <source>
        <dbReference type="ARBA" id="ARBA00059679"/>
    </source>
</evidence>
<dbReference type="SUPFAM" id="SSF57850">
    <property type="entry name" value="RING/U-box"/>
    <property type="match status" value="1"/>
</dbReference>
<keyword evidence="12 15" id="KW-0539">Nucleus</keyword>
<organism evidence="19 20">
    <name type="scientific">Metschnikowia bicuspidata var. bicuspidata NRRL YB-4993</name>
    <dbReference type="NCBI Taxonomy" id="869754"/>
    <lineage>
        <taxon>Eukaryota</taxon>
        <taxon>Fungi</taxon>
        <taxon>Dikarya</taxon>
        <taxon>Ascomycota</taxon>
        <taxon>Saccharomycotina</taxon>
        <taxon>Pichiomycetes</taxon>
        <taxon>Metschnikowiaceae</taxon>
        <taxon>Metschnikowia</taxon>
    </lineage>
</organism>
<keyword evidence="20" id="KW-1185">Reference proteome</keyword>
<dbReference type="PROSITE" id="PS50089">
    <property type="entry name" value="ZF_RING_2"/>
    <property type="match status" value="1"/>
</dbReference>
<reference evidence="19 20" key="1">
    <citation type="submission" date="2016-05" db="EMBL/GenBank/DDBJ databases">
        <title>Comparative genomics of biotechnologically important yeasts.</title>
        <authorList>
            <consortium name="DOE Joint Genome Institute"/>
            <person name="Riley R."/>
            <person name="Haridas S."/>
            <person name="Wolfe K.H."/>
            <person name="Lopes M.R."/>
            <person name="Hittinger C.T."/>
            <person name="Goker M."/>
            <person name="Salamov A."/>
            <person name="Wisecaver J."/>
            <person name="Long T.M."/>
            <person name="Aerts A.L."/>
            <person name="Barry K."/>
            <person name="Choi C."/>
            <person name="Clum A."/>
            <person name="Coughlan A.Y."/>
            <person name="Deshpande S."/>
            <person name="Douglass A.P."/>
            <person name="Hanson S.J."/>
            <person name="Klenk H.-P."/>
            <person name="LaButti K."/>
            <person name="Lapidus A."/>
            <person name="Lindquist E."/>
            <person name="Lipzen A."/>
            <person name="Meier-kolthoff J.P."/>
            <person name="Ohm R.A."/>
            <person name="Otillar R.P."/>
            <person name="Pangilinan J."/>
            <person name="Peng Y."/>
            <person name="Rokas A."/>
            <person name="Rosa C.A."/>
            <person name="Scheuner C."/>
            <person name="Sibirny A.A."/>
            <person name="Slot J.C."/>
            <person name="Stielow J.B."/>
            <person name="Sun H."/>
            <person name="Kurtzman C.P."/>
            <person name="Blackwell M."/>
            <person name="Grigoriev I.V."/>
            <person name="Jeffries T.W."/>
        </authorList>
    </citation>
    <scope>NUCLEOTIDE SEQUENCE [LARGE SCALE GENOMIC DNA]</scope>
    <source>
        <strain evidence="19 20">NRRL YB-4993</strain>
    </source>
</reference>
<evidence type="ECO:0000313" key="20">
    <source>
        <dbReference type="Proteomes" id="UP000092555"/>
    </source>
</evidence>